<feature type="chain" id="PRO_5020241371" evidence="2">
    <location>
        <begin position="23"/>
        <end position="761"/>
    </location>
</feature>
<evidence type="ECO:0000313" key="3">
    <source>
        <dbReference type="EMBL" id="RZF66302.1"/>
    </source>
</evidence>
<reference evidence="3 4" key="1">
    <citation type="submission" date="2019-02" db="EMBL/GenBank/DDBJ databases">
        <authorList>
            <person name="Li Y."/>
        </authorList>
    </citation>
    <scope>NUCLEOTIDE SEQUENCE [LARGE SCALE GENOMIC DNA]</scope>
    <source>
        <strain evidence="3 4">3-7</strain>
    </source>
</reference>
<dbReference type="AlphaFoldDB" id="A0A4Q6Y7G0"/>
<feature type="region of interest" description="Disordered" evidence="1">
    <location>
        <begin position="141"/>
        <end position="170"/>
    </location>
</feature>
<comment type="caution">
    <text evidence="3">The sequence shown here is derived from an EMBL/GenBank/DDBJ whole genome shotgun (WGS) entry which is preliminary data.</text>
</comment>
<name>A0A4Q6Y7G0_9SPHN</name>
<accession>A0A4Q6Y7G0</accession>
<gene>
    <name evidence="3" type="ORF">EWE75_00035</name>
</gene>
<dbReference type="EMBL" id="SGIS01000001">
    <property type="protein sequence ID" value="RZF66302.1"/>
    <property type="molecule type" value="Genomic_DNA"/>
</dbReference>
<keyword evidence="2" id="KW-0732">Signal</keyword>
<feature type="signal peptide" evidence="2">
    <location>
        <begin position="1"/>
        <end position="22"/>
    </location>
</feature>
<organism evidence="3 4">
    <name type="scientific">Sphingomonas populi</name>
    <dbReference type="NCBI Taxonomy" id="2484750"/>
    <lineage>
        <taxon>Bacteria</taxon>
        <taxon>Pseudomonadati</taxon>
        <taxon>Pseudomonadota</taxon>
        <taxon>Alphaproteobacteria</taxon>
        <taxon>Sphingomonadales</taxon>
        <taxon>Sphingomonadaceae</taxon>
        <taxon>Sphingomonas</taxon>
    </lineage>
</organism>
<evidence type="ECO:0000256" key="2">
    <source>
        <dbReference type="SAM" id="SignalP"/>
    </source>
</evidence>
<dbReference type="Proteomes" id="UP000292085">
    <property type="component" value="Unassembled WGS sequence"/>
</dbReference>
<protein>
    <submittedName>
        <fullName evidence="3">Uncharacterized protein</fullName>
    </submittedName>
</protein>
<proteinExistence type="predicted"/>
<evidence type="ECO:0000256" key="1">
    <source>
        <dbReference type="SAM" id="MobiDB-lite"/>
    </source>
</evidence>
<sequence>MRSISLCLCAGLLVSGAVPAYAASCDLTDFAPTEGLSAKATADGIDVEWEGDDHQKLRLVLSVDNTGKPKIDSLSLWNGGWVQAVENAEPEFFVTTGLRRMSNQQIQPLRDLGVPIDQAALDTYRWDSFWDAPLDLGKKGKRRAFAGNPPPAAGIPGTDQPGLPRSPSEVETAKARYVPMACKATRDGRQLAIDLVGVQMAHFAGKLRFTVYHGTNLVRQEVLARTGNRWLAYKFSAGLVLPRNADAQVDWRDTGGMWQTDRFGGTGNANDMPLAARNRTAAFSNGKASLAFFPEPHKFFWAREIAINVGYQWLRNSGETLGFGIRQHDKEDDSEDPANWALYSARPGTVQRMALFLYPSLLTGKETVQAALAFTHNDTYKPLPGFKVLNHHYHTDLGERAMATGSDNLRLPDVVALKATGINIVSMVDSLAMGPAPAPQPTVSPAPGVAAPAPAPVAWRMPDQLSVIVAAYDAAAAQSDSDFAVWPNQEIYGSPFGGHTDVLFSHKVLWRYKGTTSTAKVSGKVYEVGSAPDLLAMAKAENAIFSMPHPRTKGSTGFPDAIASREYFLDPIFSGTGMRWGMGLDGSEQRLCEFRCWPLLDDMSNWMVRAGAPLKRLISISEVRHLAPGDDIYGSQPVTYIKLDRVPTDGNFAPVINALQNKEVFWTTGEVLARNLTITPQGKNLKIGADVEWTFPLAFVEVHYGNGKVTFTKQVKATSFPANSSHSFEIVIPAKDARWVRFSAWDIASNGAVIQPLKTGR</sequence>
<keyword evidence="4" id="KW-1185">Reference proteome</keyword>
<evidence type="ECO:0000313" key="4">
    <source>
        <dbReference type="Proteomes" id="UP000292085"/>
    </source>
</evidence>